<accession>E6W056</accession>
<dbReference type="Pfam" id="PF08245">
    <property type="entry name" value="Mur_ligase_M"/>
    <property type="match status" value="1"/>
</dbReference>
<evidence type="ECO:0000256" key="6">
    <source>
        <dbReference type="ARBA" id="ARBA00022741"/>
    </source>
</evidence>
<evidence type="ECO:0000259" key="11">
    <source>
        <dbReference type="Pfam" id="PF02875"/>
    </source>
</evidence>
<evidence type="ECO:0000256" key="5">
    <source>
        <dbReference type="ARBA" id="ARBA00022618"/>
    </source>
</evidence>
<dbReference type="UniPathway" id="UPA00219"/>
<dbReference type="GO" id="GO:0004326">
    <property type="term" value="F:tetrahydrofolylpolyglutamate synthase activity"/>
    <property type="evidence" value="ECO:0007669"/>
    <property type="project" value="InterPro"/>
</dbReference>
<dbReference type="PROSITE" id="PS01011">
    <property type="entry name" value="FOLYLPOLYGLU_SYNT_1"/>
    <property type="match status" value="1"/>
</dbReference>
<dbReference type="GO" id="GO:0071555">
    <property type="term" value="P:cell wall organization"/>
    <property type="evidence" value="ECO:0007669"/>
    <property type="project" value="UniProtKB-KW"/>
</dbReference>
<dbReference type="InParanoid" id="E6W056"/>
<keyword evidence="8 9" id="KW-0131">Cell cycle</keyword>
<dbReference type="PANTHER" id="PTHR43692:SF1">
    <property type="entry name" value="UDP-N-ACETYLMURAMOYLALANINE--D-GLUTAMATE LIGASE"/>
    <property type="match status" value="1"/>
</dbReference>
<dbReference type="EC" id="6.3.2.9" evidence="9 10"/>
<dbReference type="GO" id="GO:0005524">
    <property type="term" value="F:ATP binding"/>
    <property type="evidence" value="ECO:0007669"/>
    <property type="project" value="UniProtKB-UniRule"/>
</dbReference>
<protein>
    <recommendedName>
        <fullName evidence="9 10">UDP-N-acetylmuramoylalanine--D-glutamate ligase</fullName>
        <ecNumber evidence="9 10">6.3.2.9</ecNumber>
    </recommendedName>
    <alternativeName>
        <fullName evidence="9">D-glutamic acid-adding enzyme</fullName>
    </alternativeName>
    <alternativeName>
        <fullName evidence="9">UDP-N-acetylmuramoyl-L-alanyl-D-glutamate synthetase</fullName>
    </alternativeName>
</protein>
<evidence type="ECO:0000256" key="4">
    <source>
        <dbReference type="ARBA" id="ARBA00022598"/>
    </source>
</evidence>
<dbReference type="KEGG" id="din:Selin_0429"/>
<dbReference type="NCBIfam" id="TIGR01087">
    <property type="entry name" value="murD"/>
    <property type="match status" value="1"/>
</dbReference>
<sequence>MLYEKGSPVLILGAGKSGVSAARFLVARGCPVTLADDGSSAHVPGELAGAVTLVSGPGSIAKCLAEHPGLVVASPGVDIRSFDRPMVNDIELFYQEYEGAIIAVTGTNGKSTVTALIAHILQQSGISAVAAGNIGLPALDTLALGCQVTVLELSSFQLETIQTFRPDIAVLLNVTEDHLNRYDTFEHYVDAKERIFLNQTAEDWCVLNHDDPVIRTLTSDNHIPARRVFFSSRSRQMVDNFLNCTVQGVRGKVNGQLLEAPADRLCLEGLHNMENVAAALAAVRLYGLSPEQIGTGLEGFAPLPHRMTLVREIVGVRYIDDSKATNIGAVLKSLEGQKNIILIAGGRNKGGDFAQLAGAVKASCKLILAIGEARHQIAGALGKSVSVLLADDMADAVSQAWKQAVSGDTVLLSPGCASFDMFTSFEHRGAVFEQAVQQL</sequence>
<proteinExistence type="inferred from homology"/>
<dbReference type="Gene3D" id="3.40.50.720">
    <property type="entry name" value="NAD(P)-binding Rossmann-like Domain"/>
    <property type="match status" value="1"/>
</dbReference>
<keyword evidence="9 10" id="KW-0133">Cell shape</keyword>
<dbReference type="Gene3D" id="3.40.1190.10">
    <property type="entry name" value="Mur-like, catalytic domain"/>
    <property type="match status" value="1"/>
</dbReference>
<dbReference type="Pfam" id="PF21799">
    <property type="entry name" value="MurD-like_N"/>
    <property type="match status" value="1"/>
</dbReference>
<evidence type="ECO:0000256" key="9">
    <source>
        <dbReference type="HAMAP-Rule" id="MF_00639"/>
    </source>
</evidence>
<dbReference type="Proteomes" id="UP000002572">
    <property type="component" value="Chromosome"/>
</dbReference>
<dbReference type="InterPro" id="IPR018109">
    <property type="entry name" value="Folylpolyglutamate_synth_CS"/>
</dbReference>
<dbReference type="SUPFAM" id="SSF51984">
    <property type="entry name" value="MurCD N-terminal domain"/>
    <property type="match status" value="1"/>
</dbReference>
<comment type="pathway">
    <text evidence="2 9 10">Cell wall biogenesis; peptidoglycan biosynthesis.</text>
</comment>
<dbReference type="InterPro" id="IPR004101">
    <property type="entry name" value="Mur_ligase_C"/>
</dbReference>
<evidence type="ECO:0000256" key="2">
    <source>
        <dbReference type="ARBA" id="ARBA00004752"/>
    </source>
</evidence>
<keyword evidence="14" id="KW-1185">Reference proteome</keyword>
<keyword evidence="4 9" id="KW-0436">Ligase</keyword>
<keyword evidence="3 9" id="KW-0963">Cytoplasm</keyword>
<comment type="catalytic activity">
    <reaction evidence="9 10">
        <text>UDP-N-acetyl-alpha-D-muramoyl-L-alanine + D-glutamate + ATP = UDP-N-acetyl-alpha-D-muramoyl-L-alanyl-D-glutamate + ADP + phosphate + H(+)</text>
        <dbReference type="Rhea" id="RHEA:16429"/>
        <dbReference type="ChEBI" id="CHEBI:15378"/>
        <dbReference type="ChEBI" id="CHEBI:29986"/>
        <dbReference type="ChEBI" id="CHEBI:30616"/>
        <dbReference type="ChEBI" id="CHEBI:43474"/>
        <dbReference type="ChEBI" id="CHEBI:83898"/>
        <dbReference type="ChEBI" id="CHEBI:83900"/>
        <dbReference type="ChEBI" id="CHEBI:456216"/>
        <dbReference type="EC" id="6.3.2.9"/>
    </reaction>
</comment>
<dbReference type="GO" id="GO:0051301">
    <property type="term" value="P:cell division"/>
    <property type="evidence" value="ECO:0007669"/>
    <property type="project" value="UniProtKB-KW"/>
</dbReference>
<dbReference type="GO" id="GO:0008360">
    <property type="term" value="P:regulation of cell shape"/>
    <property type="evidence" value="ECO:0007669"/>
    <property type="project" value="UniProtKB-KW"/>
</dbReference>
<dbReference type="OrthoDB" id="9809796at2"/>
<dbReference type="HOGENOM" id="CLU_032540_1_0_0"/>
<name>E6W056_DESIS</name>
<dbReference type="InterPro" id="IPR036615">
    <property type="entry name" value="Mur_ligase_C_dom_sf"/>
</dbReference>
<dbReference type="GO" id="GO:0009252">
    <property type="term" value="P:peptidoglycan biosynthetic process"/>
    <property type="evidence" value="ECO:0007669"/>
    <property type="project" value="UniProtKB-UniRule"/>
</dbReference>
<dbReference type="HAMAP" id="MF_00639">
    <property type="entry name" value="MurD"/>
    <property type="match status" value="1"/>
</dbReference>
<dbReference type="InterPro" id="IPR013221">
    <property type="entry name" value="Mur_ligase_cen"/>
</dbReference>
<evidence type="ECO:0000256" key="3">
    <source>
        <dbReference type="ARBA" id="ARBA00022490"/>
    </source>
</evidence>
<keyword evidence="9 10" id="KW-0573">Peptidoglycan synthesis</keyword>
<dbReference type="AlphaFoldDB" id="E6W056"/>
<keyword evidence="6 9" id="KW-0547">Nucleotide-binding</keyword>
<dbReference type="RefSeq" id="WP_013505071.1">
    <property type="nucleotide sequence ID" value="NC_014836.1"/>
</dbReference>
<keyword evidence="9 10" id="KW-0961">Cell wall biogenesis/degradation</keyword>
<dbReference type="GO" id="GO:0008764">
    <property type="term" value="F:UDP-N-acetylmuramoylalanine-D-glutamate ligase activity"/>
    <property type="evidence" value="ECO:0007669"/>
    <property type="project" value="UniProtKB-UniRule"/>
</dbReference>
<evidence type="ECO:0000256" key="1">
    <source>
        <dbReference type="ARBA" id="ARBA00004496"/>
    </source>
</evidence>
<dbReference type="SUPFAM" id="SSF53623">
    <property type="entry name" value="MurD-like peptide ligases, catalytic domain"/>
    <property type="match status" value="1"/>
</dbReference>
<dbReference type="Gene3D" id="3.90.190.20">
    <property type="entry name" value="Mur ligase, C-terminal domain"/>
    <property type="match status" value="1"/>
</dbReference>
<evidence type="ECO:0000313" key="13">
    <source>
        <dbReference type="EMBL" id="ADU65182.1"/>
    </source>
</evidence>
<comment type="function">
    <text evidence="9 10">Cell wall formation. Catalyzes the addition of glutamate to the nucleotide precursor UDP-N-acetylmuramoyl-L-alanine (UMA).</text>
</comment>
<dbReference type="InterPro" id="IPR005762">
    <property type="entry name" value="MurD"/>
</dbReference>
<dbReference type="GO" id="GO:0005737">
    <property type="term" value="C:cytoplasm"/>
    <property type="evidence" value="ECO:0007669"/>
    <property type="project" value="UniProtKB-SubCell"/>
</dbReference>
<dbReference type="EMBL" id="CP002432">
    <property type="protein sequence ID" value="ADU65182.1"/>
    <property type="molecule type" value="Genomic_DNA"/>
</dbReference>
<dbReference type="PANTHER" id="PTHR43692">
    <property type="entry name" value="UDP-N-ACETYLMURAMOYLALANINE--D-GLUTAMATE LIGASE"/>
    <property type="match status" value="1"/>
</dbReference>
<keyword evidence="5 9" id="KW-0132">Cell division</keyword>
<dbReference type="eggNOG" id="COG0771">
    <property type="taxonomic scope" value="Bacteria"/>
</dbReference>
<dbReference type="STRING" id="653733.Selin_0429"/>
<feature type="domain" description="Mur ligase central" evidence="12">
    <location>
        <begin position="104"/>
        <end position="283"/>
    </location>
</feature>
<evidence type="ECO:0000259" key="12">
    <source>
        <dbReference type="Pfam" id="PF08245"/>
    </source>
</evidence>
<keyword evidence="7 9" id="KW-0067">ATP-binding</keyword>
<evidence type="ECO:0000313" key="14">
    <source>
        <dbReference type="Proteomes" id="UP000002572"/>
    </source>
</evidence>
<evidence type="ECO:0000256" key="7">
    <source>
        <dbReference type="ARBA" id="ARBA00022840"/>
    </source>
</evidence>
<gene>
    <name evidence="9" type="primary">murD</name>
    <name evidence="13" type="ordered locus">Selin_0429</name>
</gene>
<evidence type="ECO:0000256" key="10">
    <source>
        <dbReference type="RuleBase" id="RU003664"/>
    </source>
</evidence>
<comment type="similarity">
    <text evidence="9">Belongs to the MurCDEF family.</text>
</comment>
<dbReference type="SUPFAM" id="SSF53244">
    <property type="entry name" value="MurD-like peptide ligases, peptide-binding domain"/>
    <property type="match status" value="1"/>
</dbReference>
<comment type="subcellular location">
    <subcellularLocation>
        <location evidence="1 9 10">Cytoplasm</location>
    </subcellularLocation>
</comment>
<reference evidence="13 14" key="1">
    <citation type="submission" date="2010-12" db="EMBL/GenBank/DDBJ databases">
        <title>Complete sequence of Desulfurispirillum indicum S5.</title>
        <authorList>
            <consortium name="US DOE Joint Genome Institute"/>
            <person name="Lucas S."/>
            <person name="Copeland A."/>
            <person name="Lapidus A."/>
            <person name="Cheng J.-F."/>
            <person name="Goodwin L."/>
            <person name="Pitluck S."/>
            <person name="Chertkov O."/>
            <person name="Held B."/>
            <person name="Detter J.C."/>
            <person name="Han C."/>
            <person name="Tapia R."/>
            <person name="Land M."/>
            <person name="Hauser L."/>
            <person name="Kyrpides N."/>
            <person name="Ivanova N."/>
            <person name="Mikhailova N."/>
            <person name="Haggblom M."/>
            <person name="Rauschenbach I."/>
            <person name="Bini E."/>
            <person name="Woyke T."/>
        </authorList>
    </citation>
    <scope>NUCLEOTIDE SEQUENCE [LARGE SCALE GENOMIC DNA]</scope>
    <source>
        <strain evidence="14">ATCC BAA-1389 / DSM 22839 / S5</strain>
    </source>
</reference>
<dbReference type="Pfam" id="PF02875">
    <property type="entry name" value="Mur_ligase_C"/>
    <property type="match status" value="1"/>
</dbReference>
<evidence type="ECO:0000256" key="8">
    <source>
        <dbReference type="ARBA" id="ARBA00023306"/>
    </source>
</evidence>
<feature type="domain" description="Mur ligase C-terminal" evidence="11">
    <location>
        <begin position="305"/>
        <end position="414"/>
    </location>
</feature>
<organism evidence="13 14">
    <name type="scientific">Desulfurispirillum indicum (strain ATCC BAA-1389 / DSM 22839 / S5)</name>
    <dbReference type="NCBI Taxonomy" id="653733"/>
    <lineage>
        <taxon>Bacteria</taxon>
        <taxon>Pseudomonadati</taxon>
        <taxon>Chrysiogenota</taxon>
        <taxon>Chrysiogenia</taxon>
        <taxon>Chrysiogenales</taxon>
        <taxon>Chrysiogenaceae</taxon>
        <taxon>Desulfurispirillum</taxon>
    </lineage>
</organism>
<dbReference type="FunCoup" id="E6W056">
    <property type="interactions" value="481"/>
</dbReference>
<dbReference type="InterPro" id="IPR036565">
    <property type="entry name" value="Mur-like_cat_sf"/>
</dbReference>
<feature type="binding site" evidence="9">
    <location>
        <begin position="106"/>
        <end position="112"/>
    </location>
    <ligand>
        <name>ATP</name>
        <dbReference type="ChEBI" id="CHEBI:30616"/>
    </ligand>
</feature>